<feature type="domain" description="Translocation and assembly module TamB C-terminal" evidence="5">
    <location>
        <begin position="846"/>
        <end position="1197"/>
    </location>
</feature>
<keyword evidence="2" id="KW-0812">Transmembrane</keyword>
<keyword evidence="3" id="KW-1133">Transmembrane helix</keyword>
<evidence type="ECO:0000256" key="3">
    <source>
        <dbReference type="ARBA" id="ARBA00022989"/>
    </source>
</evidence>
<evidence type="ECO:0000259" key="5">
    <source>
        <dbReference type="Pfam" id="PF04357"/>
    </source>
</evidence>
<dbReference type="Pfam" id="PF04357">
    <property type="entry name" value="TamB"/>
    <property type="match status" value="1"/>
</dbReference>
<reference evidence="6 7" key="1">
    <citation type="submission" date="2024-04" db="EMBL/GenBank/DDBJ databases">
        <title>Dissimilatory iodate-reducing microorganisms contribute to the enrichment of iodine in groundwater.</title>
        <authorList>
            <person name="Jiang Z."/>
        </authorList>
    </citation>
    <scope>NUCLEOTIDE SEQUENCE [LARGE SCALE GENOMIC DNA]</scope>
    <source>
        <strain evidence="6 7">NCP973</strain>
    </source>
</reference>
<keyword evidence="4" id="KW-0472">Membrane</keyword>
<comment type="subcellular location">
    <subcellularLocation>
        <location evidence="1">Membrane</location>
        <topology evidence="1">Single-pass membrane protein</topology>
    </subcellularLocation>
</comment>
<evidence type="ECO:0000313" key="7">
    <source>
        <dbReference type="Proteomes" id="UP001479520"/>
    </source>
</evidence>
<dbReference type="EMBL" id="CP151406">
    <property type="protein sequence ID" value="WZJ22364.1"/>
    <property type="molecule type" value="Genomic_DNA"/>
</dbReference>
<dbReference type="Proteomes" id="UP001479520">
    <property type="component" value="Chromosome"/>
</dbReference>
<evidence type="ECO:0000313" key="6">
    <source>
        <dbReference type="EMBL" id="WZJ22364.1"/>
    </source>
</evidence>
<proteinExistence type="predicted"/>
<evidence type="ECO:0000256" key="4">
    <source>
        <dbReference type="ARBA" id="ARBA00023136"/>
    </source>
</evidence>
<dbReference type="InterPro" id="IPR007452">
    <property type="entry name" value="TamB_C"/>
</dbReference>
<sequence length="1222" mass="129346">MRRLVTLLLSLLLAIGAATYWLVNTGSGLQFALSLAGTLSSNRLLVEQAEGRLGGPLTIGELRWQNGDTHIVATNLALAWTPGALLQQRLQIGSLSATSLHITTPASDTPSVEPADLQLPLAVHLGALRIAHLHYGEQEIARDLAARIDSDGRHHRIDDLRLHSGDVAVRGQVQIDGQAPFPLEASGEIQGQLEDKPLALAFQAAGPLAGFTVRLDARAGIEGHARVSLRPFAVMPLVEADIKLASINPAAWRDGLPDARLDLDLKVTPAAGGVSARFDLNNRQAAPLDRPGLPIERLQGQATWLDGQLAFPELQARLGGGELSGRGVWQGEVDDGALQLELAVRQLDATRLHSSLRPTRLDGQLSATIGQQRQDIRVDLRDRRFTLRGTAQHAADILTLTDIEIAAGQARLLAAGSLQLVEQAFTVDARLQEFDPARFAELPSARINASLQAKVRLQPKPVIDASFALGDSQFRGQPLAGQGELRVDWPTLSGIDLNLALAGNHLTAKGGFGAPGQRLQLAIDAPRLGALGAEGDLKADLNVSGSLARPLVDGELRAGRIGLPGVFRADGVHLSASLAEAADAPLQLGLTLQRLESGAGQRLFAPLTIRGDGSRRQHQIAIDGRLAAGERLQLQVDGSEQDGRWQGMLTQLSLLADSAARNLRLRSPAALRASADGWSVGPLQLAGEPLDWQATIQANADRKALKLDLQASGSRIGRVQAGLTAGVDGPWQLAASAPWQGQATAEIADLGWLGELLGEDWQTGGRIDARLQLAGSPARPALAGTLNGQALSLRLPAQGLALVDGELAADIADNLLSIRRLSFSSARQRAPRPLRLALGDQAGSLEGPGRLDVSGELRVAPGQGDGQAALTVRLDRVGVWQRQDQWVSLSGEGKLRWQDAALGIDGRLAIDGAYWQLAPAGAPRLSDDVVIHRPGNQPSPGLRPNLALDVQTDLGRHFLFEGAGLSTRLAGQVRLSASGRDLPRATGTIRTRDGRFEAYGQRLEITRGILTFQGLPDNPALDVRAVRKGLAVEPGVQLSGTAQRPVVRLISDPDLPDPEKLSWLILGHGQDSMSAGDASLLLSAAGGLLGNDSGNLVQQLKRTFGIDEFGVRQGNLDGSGGRQPGSRVVAAGVDTGATTGNQILSIGKRLSSSATLSYEQSLGTAESIVKLSIELTRQITLIGRAGSDNALDVFYTLTWGLPPTSRRQGSRRQATDGSDTTD</sequence>
<evidence type="ECO:0000256" key="2">
    <source>
        <dbReference type="ARBA" id="ARBA00022692"/>
    </source>
</evidence>
<evidence type="ECO:0000256" key="1">
    <source>
        <dbReference type="ARBA" id="ARBA00004167"/>
    </source>
</evidence>
<name>A0ABZ2XLQ5_9RHOO</name>
<organism evidence="6 7">
    <name type="scientific">Azonexus hydrophilus</name>
    <dbReference type="NCBI Taxonomy" id="418702"/>
    <lineage>
        <taxon>Bacteria</taxon>
        <taxon>Pseudomonadati</taxon>
        <taxon>Pseudomonadota</taxon>
        <taxon>Betaproteobacteria</taxon>
        <taxon>Rhodocyclales</taxon>
        <taxon>Azonexaceae</taxon>
        <taxon>Azonexus</taxon>
    </lineage>
</organism>
<dbReference type="RefSeq" id="WP_341744163.1">
    <property type="nucleotide sequence ID" value="NZ_CP151406.1"/>
</dbReference>
<dbReference type="PANTHER" id="PTHR36985:SF1">
    <property type="entry name" value="TRANSLOCATION AND ASSEMBLY MODULE SUBUNIT TAMB"/>
    <property type="match status" value="1"/>
</dbReference>
<dbReference type="PANTHER" id="PTHR36985">
    <property type="entry name" value="TRANSLOCATION AND ASSEMBLY MODULE SUBUNIT TAMB"/>
    <property type="match status" value="1"/>
</dbReference>
<protein>
    <submittedName>
        <fullName evidence="6">Translocation/assembly module TamB domain-containing protein</fullName>
    </submittedName>
</protein>
<keyword evidence="7" id="KW-1185">Reference proteome</keyword>
<gene>
    <name evidence="6" type="ORF">AADV58_04205</name>
</gene>
<accession>A0ABZ2XLQ5</accession>